<evidence type="ECO:0000259" key="8">
    <source>
        <dbReference type="Pfam" id="PF02687"/>
    </source>
</evidence>
<keyword evidence="3 7" id="KW-0812">Transmembrane</keyword>
<evidence type="ECO:0000259" key="9">
    <source>
        <dbReference type="Pfam" id="PF12704"/>
    </source>
</evidence>
<evidence type="ECO:0000256" key="1">
    <source>
        <dbReference type="ARBA" id="ARBA00004651"/>
    </source>
</evidence>
<dbReference type="Proteomes" id="UP000671914">
    <property type="component" value="Chromosome"/>
</dbReference>
<sequence>MNTLARLATRLVSTVVEALEELRIHRGRVLLSLVGVAVAVCALATVVGAAAIAEQGGRETQERAGGRPATIQFSVGTPDGALDTASFDAAWATVLDRYEVDYSSRNVGGTVRTQFADGVVAVPVQAVDADYGVIHRLQLQEGRWFVDRDADRLAPAIVVNSIFWDRMGRPPLATHPTVELATAPRATAVVIGVQPPQQWEEEPSAIMLYDAYAAVAPPAGPASDMMGFGTPSYEAWVGEEIADPFMQRVSEDLQAETAGGVTVDGYRTDYAAWGEDPYLMLKLLVGGVAAVILLLGALGLLNIALVTVRTRIREIGVRRSFGATGGRVFFSVLMESVVGTFLAGVVGVGVSILLVKSPLMDLVLGGTVEDLPGFPVEAAVLGIGSAVAVGALAGLLPALAAVRVKVIDAIRF</sequence>
<dbReference type="Pfam" id="PF12704">
    <property type="entry name" value="MacB_PCD"/>
    <property type="match status" value="1"/>
</dbReference>
<evidence type="ECO:0000256" key="4">
    <source>
        <dbReference type="ARBA" id="ARBA00022989"/>
    </source>
</evidence>
<comment type="similarity">
    <text evidence="6">Belongs to the ABC-4 integral membrane protein family.</text>
</comment>
<gene>
    <name evidence="10" type="ORF">G127AT_01935</name>
</gene>
<reference evidence="10" key="1">
    <citation type="submission" date="2021-03" db="EMBL/GenBank/DDBJ databases">
        <title>Agromyces archimandritus sp. nov., isolated from the cockroach Archimandrita tessellata.</title>
        <authorList>
            <person name="Guzman J."/>
            <person name="Ortuzar M."/>
            <person name="Poehlein A."/>
            <person name="Daniel R."/>
            <person name="Trujillo M."/>
            <person name="Vilcinskas A."/>
        </authorList>
    </citation>
    <scope>NUCLEOTIDE SEQUENCE</scope>
    <source>
        <strain evidence="10">G127AT</strain>
    </source>
</reference>
<feature type="domain" description="MacB-like periplasmic core" evidence="9">
    <location>
        <begin position="30"/>
        <end position="198"/>
    </location>
</feature>
<dbReference type="InterPro" id="IPR025857">
    <property type="entry name" value="MacB_PCD"/>
</dbReference>
<dbReference type="GO" id="GO:0022857">
    <property type="term" value="F:transmembrane transporter activity"/>
    <property type="evidence" value="ECO:0007669"/>
    <property type="project" value="TreeGrafter"/>
</dbReference>
<dbReference type="InterPro" id="IPR003838">
    <property type="entry name" value="ABC3_permease_C"/>
</dbReference>
<comment type="subcellular location">
    <subcellularLocation>
        <location evidence="1">Cell membrane</location>
        <topology evidence="1">Multi-pass membrane protein</topology>
    </subcellularLocation>
</comment>
<keyword evidence="2" id="KW-1003">Cell membrane</keyword>
<evidence type="ECO:0000256" key="6">
    <source>
        <dbReference type="ARBA" id="ARBA00038076"/>
    </source>
</evidence>
<feature type="transmembrane region" description="Helical" evidence="7">
    <location>
        <begin position="29"/>
        <end position="53"/>
    </location>
</feature>
<dbReference type="PANTHER" id="PTHR30572">
    <property type="entry name" value="MEMBRANE COMPONENT OF TRANSPORTER-RELATED"/>
    <property type="match status" value="1"/>
</dbReference>
<feature type="transmembrane region" description="Helical" evidence="7">
    <location>
        <begin position="283"/>
        <end position="308"/>
    </location>
</feature>
<evidence type="ECO:0000256" key="3">
    <source>
        <dbReference type="ARBA" id="ARBA00022692"/>
    </source>
</evidence>
<evidence type="ECO:0000256" key="7">
    <source>
        <dbReference type="SAM" id="Phobius"/>
    </source>
</evidence>
<evidence type="ECO:0000313" key="10">
    <source>
        <dbReference type="EMBL" id="QTX05028.1"/>
    </source>
</evidence>
<evidence type="ECO:0000313" key="11">
    <source>
        <dbReference type="Proteomes" id="UP000671914"/>
    </source>
</evidence>
<dbReference type="Pfam" id="PF02687">
    <property type="entry name" value="FtsX"/>
    <property type="match status" value="1"/>
</dbReference>
<dbReference type="PANTHER" id="PTHR30572:SF4">
    <property type="entry name" value="ABC TRANSPORTER PERMEASE YTRF"/>
    <property type="match status" value="1"/>
</dbReference>
<name>A0A975FM70_9MICO</name>
<dbReference type="AlphaFoldDB" id="A0A975FM70"/>
<keyword evidence="5 7" id="KW-0472">Membrane</keyword>
<keyword evidence="11" id="KW-1185">Reference proteome</keyword>
<dbReference type="EMBL" id="CP071696">
    <property type="protein sequence ID" value="QTX05028.1"/>
    <property type="molecule type" value="Genomic_DNA"/>
</dbReference>
<feature type="domain" description="ABC3 transporter permease C-terminal" evidence="8">
    <location>
        <begin position="288"/>
        <end position="403"/>
    </location>
</feature>
<evidence type="ECO:0000256" key="2">
    <source>
        <dbReference type="ARBA" id="ARBA00022475"/>
    </source>
</evidence>
<feature type="transmembrane region" description="Helical" evidence="7">
    <location>
        <begin position="378"/>
        <end position="402"/>
    </location>
</feature>
<accession>A0A975FM70</accession>
<feature type="transmembrane region" description="Helical" evidence="7">
    <location>
        <begin position="328"/>
        <end position="355"/>
    </location>
</feature>
<dbReference type="RefSeq" id="WP_210899241.1">
    <property type="nucleotide sequence ID" value="NZ_CP071696.1"/>
</dbReference>
<dbReference type="InterPro" id="IPR050250">
    <property type="entry name" value="Macrolide_Exporter_MacB"/>
</dbReference>
<dbReference type="GO" id="GO:0005886">
    <property type="term" value="C:plasma membrane"/>
    <property type="evidence" value="ECO:0007669"/>
    <property type="project" value="UniProtKB-SubCell"/>
</dbReference>
<protein>
    <submittedName>
        <fullName evidence="10">ABC transporter permease</fullName>
    </submittedName>
</protein>
<proteinExistence type="inferred from homology"/>
<dbReference type="KEGG" id="aarc:G127AT_01935"/>
<keyword evidence="4 7" id="KW-1133">Transmembrane helix</keyword>
<evidence type="ECO:0000256" key="5">
    <source>
        <dbReference type="ARBA" id="ARBA00023136"/>
    </source>
</evidence>
<organism evidence="10 11">
    <name type="scientific">Agromyces archimandritae</name>
    <dbReference type="NCBI Taxonomy" id="2781962"/>
    <lineage>
        <taxon>Bacteria</taxon>
        <taxon>Bacillati</taxon>
        <taxon>Actinomycetota</taxon>
        <taxon>Actinomycetes</taxon>
        <taxon>Micrococcales</taxon>
        <taxon>Microbacteriaceae</taxon>
        <taxon>Agromyces</taxon>
    </lineage>
</organism>